<dbReference type="Proteomes" id="UP000680206">
    <property type="component" value="Unassembled WGS sequence"/>
</dbReference>
<protein>
    <recommendedName>
        <fullName evidence="3">Uracil-DNA glycosylase</fullName>
    </recommendedName>
</protein>
<evidence type="ECO:0000313" key="1">
    <source>
        <dbReference type="EMBL" id="MBO2461677.1"/>
    </source>
</evidence>
<evidence type="ECO:0000313" key="2">
    <source>
        <dbReference type="Proteomes" id="UP000680206"/>
    </source>
</evidence>
<proteinExistence type="predicted"/>
<accession>A0ABS3RY47</accession>
<comment type="caution">
    <text evidence="1">The sequence shown here is derived from an EMBL/GenBank/DDBJ whole genome shotgun (WGS) entry which is preliminary data.</text>
</comment>
<sequence>MLTSLDACRHCRLTLREDPRDPFTFPMHAQRYNAVAGWHAWTPPTQQQILARMRARREVELAARAGRRPRVLP</sequence>
<dbReference type="EMBL" id="JAGEPF010000018">
    <property type="protein sequence ID" value="MBO2461677.1"/>
    <property type="molecule type" value="Genomic_DNA"/>
</dbReference>
<organism evidence="1 2">
    <name type="scientific">Actinomadura violacea</name>
    <dbReference type="NCBI Taxonomy" id="2819934"/>
    <lineage>
        <taxon>Bacteria</taxon>
        <taxon>Bacillati</taxon>
        <taxon>Actinomycetota</taxon>
        <taxon>Actinomycetes</taxon>
        <taxon>Streptosporangiales</taxon>
        <taxon>Thermomonosporaceae</taxon>
        <taxon>Actinomadura</taxon>
    </lineage>
</organism>
<evidence type="ECO:0008006" key="3">
    <source>
        <dbReference type="Google" id="ProtNLM"/>
    </source>
</evidence>
<name>A0ABS3RY47_9ACTN</name>
<gene>
    <name evidence="1" type="ORF">J4709_29320</name>
</gene>
<reference evidence="1 2" key="1">
    <citation type="submission" date="2021-03" db="EMBL/GenBank/DDBJ databases">
        <title>Actinomadura violae sp. nov., isolated from lichen in Thailand.</title>
        <authorList>
            <person name="Kanchanasin P."/>
            <person name="Saeng-In P."/>
            <person name="Phongsopitanun W."/>
            <person name="Yuki M."/>
            <person name="Kudo T."/>
            <person name="Ohkuma M."/>
            <person name="Tanasupawat S."/>
        </authorList>
    </citation>
    <scope>NUCLEOTIDE SEQUENCE [LARGE SCALE GENOMIC DNA]</scope>
    <source>
        <strain evidence="1 2">LCR2-06</strain>
    </source>
</reference>
<dbReference type="RefSeq" id="WP_208245116.1">
    <property type="nucleotide sequence ID" value="NZ_JAGEPF010000018.1"/>
</dbReference>
<keyword evidence="2" id="KW-1185">Reference proteome</keyword>